<reference evidence="6" key="1">
    <citation type="journal article" date="2020" name="mSystems">
        <title>Genome- and Community-Level Interaction Insights into Carbon Utilization and Element Cycling Functions of Hydrothermarchaeota in Hydrothermal Sediment.</title>
        <authorList>
            <person name="Zhou Z."/>
            <person name="Liu Y."/>
            <person name="Xu W."/>
            <person name="Pan J."/>
            <person name="Luo Z.H."/>
            <person name="Li M."/>
        </authorList>
    </citation>
    <scope>NUCLEOTIDE SEQUENCE [LARGE SCALE GENOMIC DNA]</scope>
    <source>
        <strain evidence="6">SpSt-69</strain>
    </source>
</reference>
<feature type="domain" description="Rod shape-determining protein MreC beta-barrel core" evidence="5">
    <location>
        <begin position="118"/>
        <end position="235"/>
    </location>
</feature>
<dbReference type="InterPro" id="IPR055342">
    <property type="entry name" value="MreC_beta-barrel_core"/>
</dbReference>
<evidence type="ECO:0000256" key="4">
    <source>
        <dbReference type="ARBA" id="ARBA00032089"/>
    </source>
</evidence>
<dbReference type="GO" id="GO:0008360">
    <property type="term" value="P:regulation of cell shape"/>
    <property type="evidence" value="ECO:0007669"/>
    <property type="project" value="UniProtKB-KW"/>
</dbReference>
<dbReference type="Pfam" id="PF04085">
    <property type="entry name" value="MreC"/>
    <property type="match status" value="1"/>
</dbReference>
<sequence>MEKKLFVLFFLLTIFVNIRGVKEEVAFILSKSFYFPFIYTRNLLLLLYNVERNSIKLNIENQKLREQLNDRGFSENNFIGSSSTACVGEILQYIPLGIPEEIVVKVKSEKIGSLIEGTVVDLNGYLVGKVEMEGGELIRIKTIYDESFKVGVESIHPYYTGILQGGEIPLVLYVPIDAEIHTGDTLYTSRLSSYAKPYIPVGTVKDYQKDIYNPIFYRAKIEPFFKPFTSRIVVIYGKSKN</sequence>
<dbReference type="AlphaFoldDB" id="A0A7V3ZYQ0"/>
<organism evidence="6">
    <name type="scientific">candidate division WOR-3 bacterium</name>
    <dbReference type="NCBI Taxonomy" id="2052148"/>
    <lineage>
        <taxon>Bacteria</taxon>
        <taxon>Bacteria division WOR-3</taxon>
    </lineage>
</organism>
<dbReference type="PANTHER" id="PTHR34138">
    <property type="entry name" value="CELL SHAPE-DETERMINING PROTEIN MREC"/>
    <property type="match status" value="1"/>
</dbReference>
<evidence type="ECO:0000259" key="5">
    <source>
        <dbReference type="Pfam" id="PF04085"/>
    </source>
</evidence>
<dbReference type="GO" id="GO:0005886">
    <property type="term" value="C:plasma membrane"/>
    <property type="evidence" value="ECO:0007669"/>
    <property type="project" value="TreeGrafter"/>
</dbReference>
<dbReference type="Gene3D" id="2.40.10.350">
    <property type="entry name" value="Rod shape-determining protein MreC, domain 2"/>
    <property type="match status" value="1"/>
</dbReference>
<dbReference type="PANTHER" id="PTHR34138:SF1">
    <property type="entry name" value="CELL SHAPE-DETERMINING PROTEIN MREC"/>
    <property type="match status" value="1"/>
</dbReference>
<dbReference type="InterPro" id="IPR042177">
    <property type="entry name" value="Cell/Rod_1"/>
</dbReference>
<evidence type="ECO:0000256" key="3">
    <source>
        <dbReference type="ARBA" id="ARBA00022960"/>
    </source>
</evidence>
<evidence type="ECO:0000256" key="2">
    <source>
        <dbReference type="ARBA" id="ARBA00013855"/>
    </source>
</evidence>
<protein>
    <recommendedName>
        <fullName evidence="2">Cell shape-determining protein MreC</fullName>
    </recommendedName>
    <alternativeName>
        <fullName evidence="4">Cell shape protein MreC</fullName>
    </alternativeName>
</protein>
<evidence type="ECO:0000256" key="1">
    <source>
        <dbReference type="ARBA" id="ARBA00009369"/>
    </source>
</evidence>
<proteinExistence type="inferred from homology"/>
<dbReference type="InterPro" id="IPR007221">
    <property type="entry name" value="MreC"/>
</dbReference>
<keyword evidence="3" id="KW-0133">Cell shape</keyword>
<dbReference type="EMBL" id="DTDJ01000036">
    <property type="protein sequence ID" value="HGL17836.1"/>
    <property type="molecule type" value="Genomic_DNA"/>
</dbReference>
<gene>
    <name evidence="6" type="ORF">ENU66_05885</name>
</gene>
<dbReference type="Gene3D" id="2.40.10.340">
    <property type="entry name" value="Rod shape-determining protein MreC, domain 1"/>
    <property type="match status" value="1"/>
</dbReference>
<evidence type="ECO:0000313" key="6">
    <source>
        <dbReference type="EMBL" id="HGL17836.1"/>
    </source>
</evidence>
<dbReference type="InterPro" id="IPR042175">
    <property type="entry name" value="Cell/Rod_MreC_2"/>
</dbReference>
<comment type="similarity">
    <text evidence="1">Belongs to the MreC family.</text>
</comment>
<accession>A0A7V3ZYQ0</accession>
<comment type="caution">
    <text evidence="6">The sequence shown here is derived from an EMBL/GenBank/DDBJ whole genome shotgun (WGS) entry which is preliminary data.</text>
</comment>
<name>A0A7V3ZYQ0_UNCW3</name>